<dbReference type="GO" id="GO:0005886">
    <property type="term" value="C:plasma membrane"/>
    <property type="evidence" value="ECO:0007669"/>
    <property type="project" value="TreeGrafter"/>
</dbReference>
<feature type="transmembrane region" description="Helical" evidence="1">
    <location>
        <begin position="184"/>
        <end position="203"/>
    </location>
</feature>
<keyword evidence="1" id="KW-1133">Transmembrane helix</keyword>
<dbReference type="InterPro" id="IPR013783">
    <property type="entry name" value="Ig-like_fold"/>
</dbReference>
<keyword evidence="1" id="KW-0812">Transmembrane</keyword>
<dbReference type="OrthoDB" id="9932619at2759"/>
<dbReference type="PANTHER" id="PTHR20859:SF91">
    <property type="match status" value="1"/>
</dbReference>
<dbReference type="InterPro" id="IPR003961">
    <property type="entry name" value="FN3_dom"/>
</dbReference>
<dbReference type="Pfam" id="PF01108">
    <property type="entry name" value="Tissue_fac"/>
    <property type="match status" value="1"/>
</dbReference>
<accession>A0A8T2MTU7</accession>
<dbReference type="InterPro" id="IPR050650">
    <property type="entry name" value="Type-II_Cytokine-TF_Rcpt"/>
</dbReference>
<reference evidence="3" key="1">
    <citation type="thesis" date="2021" institute="BYU ScholarsArchive" country="Provo, UT, USA">
        <title>Applications of and Algorithms for Genome Assembly and Genomic Analyses with an Emphasis on Marine Teleosts.</title>
        <authorList>
            <person name="Pickett B.D."/>
        </authorList>
    </citation>
    <scope>NUCLEOTIDE SEQUENCE</scope>
    <source>
        <strain evidence="3">HI-2016</strain>
    </source>
</reference>
<dbReference type="AlphaFoldDB" id="A0A8T2MTU7"/>
<gene>
    <name evidence="3" type="ORF">JZ751_020281</name>
</gene>
<evidence type="ECO:0000256" key="1">
    <source>
        <dbReference type="SAM" id="Phobius"/>
    </source>
</evidence>
<organism evidence="3 4">
    <name type="scientific">Albula glossodonta</name>
    <name type="common">roundjaw bonefish</name>
    <dbReference type="NCBI Taxonomy" id="121402"/>
    <lineage>
        <taxon>Eukaryota</taxon>
        <taxon>Metazoa</taxon>
        <taxon>Chordata</taxon>
        <taxon>Craniata</taxon>
        <taxon>Vertebrata</taxon>
        <taxon>Euteleostomi</taxon>
        <taxon>Actinopterygii</taxon>
        <taxon>Neopterygii</taxon>
        <taxon>Teleostei</taxon>
        <taxon>Albuliformes</taxon>
        <taxon>Albulidae</taxon>
        <taxon>Albula</taxon>
    </lineage>
</organism>
<feature type="domain" description="Fibronectin type-III" evidence="2">
    <location>
        <begin position="17"/>
        <end position="100"/>
    </location>
</feature>
<dbReference type="InterPro" id="IPR036116">
    <property type="entry name" value="FN3_sf"/>
</dbReference>
<dbReference type="Gene3D" id="2.60.40.10">
    <property type="entry name" value="Immunoglobulins"/>
    <property type="match status" value="1"/>
</dbReference>
<evidence type="ECO:0000313" key="3">
    <source>
        <dbReference type="EMBL" id="KAG9331083.1"/>
    </source>
</evidence>
<dbReference type="SUPFAM" id="SSF49265">
    <property type="entry name" value="Fibronectin type III"/>
    <property type="match status" value="1"/>
</dbReference>
<dbReference type="PANTHER" id="PTHR20859">
    <property type="entry name" value="INTERFERON/INTERLEUKIN RECEPTOR"/>
    <property type="match status" value="1"/>
</dbReference>
<protein>
    <recommendedName>
        <fullName evidence="2">Fibronectin type-III domain-containing protein</fullName>
    </recommendedName>
</protein>
<keyword evidence="1" id="KW-0472">Membrane</keyword>
<dbReference type="Proteomes" id="UP000824540">
    <property type="component" value="Unassembled WGS sequence"/>
</dbReference>
<name>A0A8T2MTU7_9TELE</name>
<dbReference type="GO" id="GO:0004896">
    <property type="term" value="F:cytokine receptor activity"/>
    <property type="evidence" value="ECO:0007669"/>
    <property type="project" value="TreeGrafter"/>
</dbReference>
<proteinExistence type="predicted"/>
<evidence type="ECO:0000313" key="4">
    <source>
        <dbReference type="Proteomes" id="UP000824540"/>
    </source>
</evidence>
<dbReference type="EMBL" id="JAFBMS010000389">
    <property type="protein sequence ID" value="KAG9331083.1"/>
    <property type="molecule type" value="Genomic_DNA"/>
</dbReference>
<sequence length="325" mass="35848">MTLNSPEKFVEEPSSAVMSLPALGNVTVESKNLQSELRWTPVTGRESVKYKVQFEALNSDEWMDILGCSPTNKTHCNLTADNIEAMNVTLRVLVLDGNQTMLWGKSHPFHAITQSLLGPPTVTLHPKPENGQLSVRIDSSLQVGSNYCVQVSYAYKNQPRGNSIASTPNCTVIRESEAQRSVRVMWMTILGLVLLLVVLLLFYTGSRHYSKIKLALQPPLKLPLHLEQFLSGEERIPQFPGIISDPEEKCLEISEVIMEEEGGALEQGAVQGRPVEAQYSTTLPVTCTLDIRDWTALHYLDITVLAGNTHCSLTDLENSAPCCGG</sequence>
<comment type="caution">
    <text evidence="3">The sequence shown here is derived from an EMBL/GenBank/DDBJ whole genome shotgun (WGS) entry which is preliminary data.</text>
</comment>
<evidence type="ECO:0000259" key="2">
    <source>
        <dbReference type="Pfam" id="PF01108"/>
    </source>
</evidence>
<keyword evidence="4" id="KW-1185">Reference proteome</keyword>